<dbReference type="InterPro" id="IPR029277">
    <property type="entry name" value="SVWC_dom"/>
</dbReference>
<dbReference type="Proteomes" id="UP001652621">
    <property type="component" value="Unplaced"/>
</dbReference>
<dbReference type="SMART" id="SM01318">
    <property type="entry name" value="SVWC"/>
    <property type="match status" value="1"/>
</dbReference>
<dbReference type="VEuPathDB" id="VectorBase:MDOA016731"/>
<evidence type="ECO:0000256" key="2">
    <source>
        <dbReference type="ARBA" id="ARBA00022525"/>
    </source>
</evidence>
<feature type="signal peptide" evidence="3">
    <location>
        <begin position="1"/>
        <end position="20"/>
    </location>
</feature>
<evidence type="ECO:0000256" key="1">
    <source>
        <dbReference type="ARBA" id="ARBA00004613"/>
    </source>
</evidence>
<keyword evidence="6" id="KW-1185">Reference proteome</keyword>
<proteinExistence type="predicted"/>
<name>A0A1I8NKR5_MUSDO</name>
<evidence type="ECO:0000256" key="3">
    <source>
        <dbReference type="SAM" id="SignalP"/>
    </source>
</evidence>
<sequence length="104" mass="12149">MCKQQYLIFVLLALVALAASQGFRSFGNRKHPTLDDHCYWDQHKLTIKVNETLHPTVRYECFKVFCREDYVIDVTYCPRGMPTCGVVDVTQPFPRCCTNCDYQF</sequence>
<dbReference type="VEuPathDB" id="VectorBase:MDOMA2_002329"/>
<evidence type="ECO:0000313" key="7">
    <source>
        <dbReference type="RefSeq" id="XP_058978427.1"/>
    </source>
</evidence>
<dbReference type="AlphaFoldDB" id="A0A1I8NKR5"/>
<evidence type="ECO:0000259" key="4">
    <source>
        <dbReference type="SMART" id="SM01318"/>
    </source>
</evidence>
<feature type="domain" description="Single" evidence="4">
    <location>
        <begin position="38"/>
        <end position="100"/>
    </location>
</feature>
<organism evidence="5">
    <name type="scientific">Musca domestica</name>
    <name type="common">House fly</name>
    <dbReference type="NCBI Taxonomy" id="7370"/>
    <lineage>
        <taxon>Eukaryota</taxon>
        <taxon>Metazoa</taxon>
        <taxon>Ecdysozoa</taxon>
        <taxon>Arthropoda</taxon>
        <taxon>Hexapoda</taxon>
        <taxon>Insecta</taxon>
        <taxon>Pterygota</taxon>
        <taxon>Neoptera</taxon>
        <taxon>Endopterygota</taxon>
        <taxon>Diptera</taxon>
        <taxon>Brachycera</taxon>
        <taxon>Muscomorpha</taxon>
        <taxon>Muscoidea</taxon>
        <taxon>Muscidae</taxon>
        <taxon>Musca</taxon>
    </lineage>
</organism>
<gene>
    <name evidence="5" type="primary">105262311</name>
    <name evidence="7" type="synonym">LOC105262311</name>
</gene>
<reference evidence="7" key="2">
    <citation type="submission" date="2025-05" db="UniProtKB">
        <authorList>
            <consortium name="RefSeq"/>
        </authorList>
    </citation>
    <scope>IDENTIFICATION</scope>
    <source>
        <strain evidence="7">Aabys</strain>
        <tissue evidence="7">Whole body</tissue>
    </source>
</reference>
<dbReference type="OrthoDB" id="7390288at2759"/>
<dbReference type="EnsemblMetazoa" id="MDOA016731-RB">
    <property type="protein sequence ID" value="MDOA016731-PB"/>
    <property type="gene ID" value="MDOA016731"/>
</dbReference>
<evidence type="ECO:0000313" key="6">
    <source>
        <dbReference type="Proteomes" id="UP001652621"/>
    </source>
</evidence>
<keyword evidence="2" id="KW-0964">Secreted</keyword>
<feature type="chain" id="PRO_5014271698" evidence="3">
    <location>
        <begin position="21"/>
        <end position="104"/>
    </location>
</feature>
<accession>A0A1I8NKR5</accession>
<protein>
    <submittedName>
        <fullName evidence="7">Uncharacterized protein LOC105262311</fullName>
    </submittedName>
</protein>
<dbReference type="Pfam" id="PF15430">
    <property type="entry name" value="SVWC"/>
    <property type="match status" value="1"/>
</dbReference>
<reference evidence="5" key="1">
    <citation type="submission" date="2020-05" db="UniProtKB">
        <authorList>
            <consortium name="EnsemblMetazoa"/>
        </authorList>
    </citation>
    <scope>IDENTIFICATION</scope>
    <source>
        <strain evidence="5">Aabys</strain>
    </source>
</reference>
<evidence type="ECO:0000313" key="5">
    <source>
        <dbReference type="EnsemblMetazoa" id="MDOA016731-PB"/>
    </source>
</evidence>
<keyword evidence="3" id="KW-0732">Signal</keyword>
<dbReference type="GO" id="GO:0005576">
    <property type="term" value="C:extracellular region"/>
    <property type="evidence" value="ECO:0007669"/>
    <property type="project" value="UniProtKB-SubCell"/>
</dbReference>
<dbReference type="RefSeq" id="XP_058978427.1">
    <property type="nucleotide sequence ID" value="XM_059122444.1"/>
</dbReference>
<comment type="subcellular location">
    <subcellularLocation>
        <location evidence="1">Secreted</location>
    </subcellularLocation>
</comment>
<dbReference type="EnsemblMetazoa" id="MDOA016731-RA">
    <property type="protein sequence ID" value="MDOA016731-PA"/>
    <property type="gene ID" value="MDOA016731"/>
</dbReference>